<dbReference type="Proteomes" id="UP000746471">
    <property type="component" value="Unassembled WGS sequence"/>
</dbReference>
<evidence type="ECO:0000313" key="3">
    <source>
        <dbReference type="Proteomes" id="UP000746471"/>
    </source>
</evidence>
<dbReference type="PANTHER" id="PTHR36934">
    <property type="entry name" value="BLR0278 PROTEIN"/>
    <property type="match status" value="1"/>
</dbReference>
<comment type="caution">
    <text evidence="2">The sequence shown here is derived from an EMBL/GenBank/DDBJ whole genome shotgun (WGS) entry which is preliminary data.</text>
</comment>
<name>A0ABS5PWC3_9FIRM</name>
<dbReference type="RefSeq" id="WP_213238458.1">
    <property type="nucleotide sequence ID" value="NZ_JAHBCL010000047.1"/>
</dbReference>
<sequence>MVEIKPIDIGKSMIIQRRVTEEDASLNYGSGSIKRLFATPRLVAMMIEASSMLIDKSLPEGFVSIGKHVEIDHFKPTLIGGTVSVEVKVISSDETRVTLSMEAFDEVGKIGEGTHVRYLVNHHKLRERASEREQSLHE</sequence>
<dbReference type="InterPro" id="IPR029069">
    <property type="entry name" value="HotDog_dom_sf"/>
</dbReference>
<dbReference type="PIRSF" id="PIRSF014972">
    <property type="entry name" value="FlK"/>
    <property type="match status" value="1"/>
</dbReference>
<protein>
    <recommendedName>
        <fullName evidence="1">Fluoroacetyl-CoA-specific thioesterase-like domain-containing protein</fullName>
    </recommendedName>
</protein>
<gene>
    <name evidence="2" type="ORF">KHM83_18190</name>
</gene>
<dbReference type="InterPro" id="IPR025540">
    <property type="entry name" value="FlK"/>
</dbReference>
<dbReference type="InterPro" id="IPR054485">
    <property type="entry name" value="FlK-like_dom"/>
</dbReference>
<keyword evidence="3" id="KW-1185">Reference proteome</keyword>
<feature type="domain" description="Fluoroacetyl-CoA-specific thioesterase-like" evidence="1">
    <location>
        <begin position="19"/>
        <end position="122"/>
    </location>
</feature>
<accession>A0ABS5PWC3</accession>
<dbReference type="Pfam" id="PF22636">
    <property type="entry name" value="FlK"/>
    <property type="match status" value="1"/>
</dbReference>
<organism evidence="2 3">
    <name type="scientific">Fusibacter paucivorans</name>
    <dbReference type="NCBI Taxonomy" id="76009"/>
    <lineage>
        <taxon>Bacteria</taxon>
        <taxon>Bacillati</taxon>
        <taxon>Bacillota</taxon>
        <taxon>Clostridia</taxon>
        <taxon>Eubacteriales</taxon>
        <taxon>Eubacteriales Family XII. Incertae Sedis</taxon>
        <taxon>Fusibacter</taxon>
    </lineage>
</organism>
<evidence type="ECO:0000313" key="2">
    <source>
        <dbReference type="EMBL" id="MBS7528602.1"/>
    </source>
</evidence>
<dbReference type="PANTHER" id="PTHR36934:SF1">
    <property type="entry name" value="THIOESTERASE DOMAIN-CONTAINING PROTEIN"/>
    <property type="match status" value="1"/>
</dbReference>
<dbReference type="Gene3D" id="3.10.129.10">
    <property type="entry name" value="Hotdog Thioesterase"/>
    <property type="match status" value="1"/>
</dbReference>
<proteinExistence type="predicted"/>
<dbReference type="SUPFAM" id="SSF54637">
    <property type="entry name" value="Thioesterase/thiol ester dehydrase-isomerase"/>
    <property type="match status" value="1"/>
</dbReference>
<dbReference type="EMBL" id="JAHBCL010000047">
    <property type="protein sequence ID" value="MBS7528602.1"/>
    <property type="molecule type" value="Genomic_DNA"/>
</dbReference>
<reference evidence="2 3" key="1">
    <citation type="submission" date="2021-05" db="EMBL/GenBank/DDBJ databases">
        <title>Fusibacter ferrireducens sp. nov., an anaerobic, sulfur- and Fe-reducing bacterium isolated from the mangrove sediment.</title>
        <authorList>
            <person name="Qiu D."/>
        </authorList>
    </citation>
    <scope>NUCLEOTIDE SEQUENCE [LARGE SCALE GENOMIC DNA]</scope>
    <source>
        <strain evidence="2 3">DSM 12116</strain>
    </source>
</reference>
<evidence type="ECO:0000259" key="1">
    <source>
        <dbReference type="Pfam" id="PF22636"/>
    </source>
</evidence>